<feature type="domain" description="HTH araC/xylS-type" evidence="4">
    <location>
        <begin position="219"/>
        <end position="301"/>
    </location>
</feature>
<keyword evidence="2 5" id="KW-0238">DNA-binding</keyword>
<dbReference type="InterPro" id="IPR009057">
    <property type="entry name" value="Homeodomain-like_sf"/>
</dbReference>
<dbReference type="RefSeq" id="WP_090331841.1">
    <property type="nucleotide sequence ID" value="NZ_FNXY01000001.1"/>
</dbReference>
<protein>
    <submittedName>
        <fullName evidence="5">AraC-type DNA-binding protein</fullName>
    </submittedName>
</protein>
<keyword evidence="1" id="KW-0805">Transcription regulation</keyword>
<dbReference type="SUPFAM" id="SSF51215">
    <property type="entry name" value="Regulatory protein AraC"/>
    <property type="match status" value="1"/>
</dbReference>
<sequence>MIVSESIEDFYKTHPAAKLASGDTLSGTLQQGHFNVFSRKFCNRYNAYSRRDYYKISLIIGKGKLLYGDTKIEINQNALVFFNRNVPYSWETSSEQQSGYFCLFNDDFLNGMNRTKSFMDSPISKSDTIPVYFINEQQEKYLLEIYQKMASEMESSYVYKYELIKNHVNLIIHEAVKMQSSKASNSHVNGSNRITTCFFELMERQFPIDSPEHKLQLRTAKDYAQRLSIHINHLNRALKEVTGKTTTEHITERLIQQSKILLKNSNWSIAEIAYCLGFEYPEYFNNLFKKQTGITPNSFRK</sequence>
<evidence type="ECO:0000259" key="4">
    <source>
        <dbReference type="PROSITE" id="PS01124"/>
    </source>
</evidence>
<dbReference type="Proteomes" id="UP000199532">
    <property type="component" value="Unassembled WGS sequence"/>
</dbReference>
<dbReference type="PANTHER" id="PTHR43280">
    <property type="entry name" value="ARAC-FAMILY TRANSCRIPTIONAL REGULATOR"/>
    <property type="match status" value="1"/>
</dbReference>
<dbReference type="InterPro" id="IPR020449">
    <property type="entry name" value="Tscrpt_reg_AraC-type_HTH"/>
</dbReference>
<dbReference type="Gene3D" id="1.10.10.60">
    <property type="entry name" value="Homeodomain-like"/>
    <property type="match status" value="1"/>
</dbReference>
<dbReference type="STRING" id="408657.SAMN04487995_0634"/>
<dbReference type="AlphaFoldDB" id="A0A1H6QRE8"/>
<proteinExistence type="predicted"/>
<dbReference type="Pfam" id="PF12833">
    <property type="entry name" value="HTH_18"/>
    <property type="match status" value="1"/>
</dbReference>
<keyword evidence="6" id="KW-1185">Reference proteome</keyword>
<name>A0A1H6QRE8_9BACT</name>
<dbReference type="EMBL" id="FNXY01000001">
    <property type="protein sequence ID" value="SEI42787.1"/>
    <property type="molecule type" value="Genomic_DNA"/>
</dbReference>
<dbReference type="SMART" id="SM00342">
    <property type="entry name" value="HTH_ARAC"/>
    <property type="match status" value="1"/>
</dbReference>
<dbReference type="InterPro" id="IPR018060">
    <property type="entry name" value="HTH_AraC"/>
</dbReference>
<reference evidence="5 6" key="1">
    <citation type="submission" date="2016-10" db="EMBL/GenBank/DDBJ databases">
        <authorList>
            <person name="de Groot N.N."/>
        </authorList>
    </citation>
    <scope>NUCLEOTIDE SEQUENCE [LARGE SCALE GENOMIC DNA]</scope>
    <source>
        <strain evidence="5 6">DSM 19938</strain>
    </source>
</reference>
<dbReference type="PROSITE" id="PS01124">
    <property type="entry name" value="HTH_ARAC_FAMILY_2"/>
    <property type="match status" value="1"/>
</dbReference>
<gene>
    <name evidence="5" type="ORF">SAMN04487995_0634</name>
</gene>
<evidence type="ECO:0000313" key="5">
    <source>
        <dbReference type="EMBL" id="SEI42787.1"/>
    </source>
</evidence>
<dbReference type="OrthoDB" id="629929at2"/>
<evidence type="ECO:0000256" key="3">
    <source>
        <dbReference type="ARBA" id="ARBA00023163"/>
    </source>
</evidence>
<dbReference type="PRINTS" id="PR00032">
    <property type="entry name" value="HTHARAC"/>
</dbReference>
<dbReference type="GO" id="GO:0043565">
    <property type="term" value="F:sequence-specific DNA binding"/>
    <property type="evidence" value="ECO:0007669"/>
    <property type="project" value="InterPro"/>
</dbReference>
<dbReference type="PANTHER" id="PTHR43280:SF32">
    <property type="entry name" value="TRANSCRIPTIONAL REGULATORY PROTEIN"/>
    <property type="match status" value="1"/>
</dbReference>
<dbReference type="GO" id="GO:0003700">
    <property type="term" value="F:DNA-binding transcription factor activity"/>
    <property type="evidence" value="ECO:0007669"/>
    <property type="project" value="InterPro"/>
</dbReference>
<evidence type="ECO:0000256" key="1">
    <source>
        <dbReference type="ARBA" id="ARBA00023015"/>
    </source>
</evidence>
<evidence type="ECO:0000313" key="6">
    <source>
        <dbReference type="Proteomes" id="UP000199532"/>
    </source>
</evidence>
<evidence type="ECO:0000256" key="2">
    <source>
        <dbReference type="ARBA" id="ARBA00023125"/>
    </source>
</evidence>
<keyword evidence="3" id="KW-0804">Transcription</keyword>
<dbReference type="SUPFAM" id="SSF46689">
    <property type="entry name" value="Homeodomain-like"/>
    <property type="match status" value="1"/>
</dbReference>
<dbReference type="InterPro" id="IPR037923">
    <property type="entry name" value="HTH-like"/>
</dbReference>
<organism evidence="5 6">
    <name type="scientific">Dyadobacter koreensis</name>
    <dbReference type="NCBI Taxonomy" id="408657"/>
    <lineage>
        <taxon>Bacteria</taxon>
        <taxon>Pseudomonadati</taxon>
        <taxon>Bacteroidota</taxon>
        <taxon>Cytophagia</taxon>
        <taxon>Cytophagales</taxon>
        <taxon>Spirosomataceae</taxon>
        <taxon>Dyadobacter</taxon>
    </lineage>
</organism>
<accession>A0A1H6QRE8</accession>